<dbReference type="InterPro" id="IPR051834">
    <property type="entry name" value="RING_finger_E3_ligase"/>
</dbReference>
<dbReference type="GO" id="GO:0006511">
    <property type="term" value="P:ubiquitin-dependent protein catabolic process"/>
    <property type="evidence" value="ECO:0007669"/>
    <property type="project" value="TreeGrafter"/>
</dbReference>
<reference evidence="15" key="1">
    <citation type="submission" date="2021-01" db="EMBL/GenBank/DDBJ databases">
        <authorList>
            <person name="Zahm M."/>
            <person name="Roques C."/>
            <person name="Cabau C."/>
            <person name="Klopp C."/>
            <person name="Donnadieu C."/>
            <person name="Jouanno E."/>
            <person name="Lampietro C."/>
            <person name="Louis A."/>
            <person name="Herpin A."/>
            <person name="Echchiki A."/>
            <person name="Berthelot C."/>
            <person name="Parey E."/>
            <person name="Roest-Crollius H."/>
            <person name="Braasch I."/>
            <person name="Postlethwait J."/>
            <person name="Bobe J."/>
            <person name="Montfort J."/>
            <person name="Bouchez O."/>
            <person name="Begum T."/>
            <person name="Mejri S."/>
            <person name="Adams A."/>
            <person name="Chen W.-J."/>
            <person name="Guiguen Y."/>
        </authorList>
    </citation>
    <scope>NUCLEOTIDE SEQUENCE</scope>
    <source>
        <strain evidence="15">YG-15Mar2019-1</strain>
        <tissue evidence="15">Brain</tissue>
    </source>
</reference>
<dbReference type="CDD" id="cd16674">
    <property type="entry name" value="RING-H2_RNF12"/>
    <property type="match status" value="1"/>
</dbReference>
<evidence type="ECO:0000256" key="5">
    <source>
        <dbReference type="ARBA" id="ARBA00022679"/>
    </source>
</evidence>
<feature type="region of interest" description="Disordered" evidence="13">
    <location>
        <begin position="480"/>
        <end position="502"/>
    </location>
</feature>
<evidence type="ECO:0000256" key="10">
    <source>
        <dbReference type="ARBA" id="ARBA00023242"/>
    </source>
</evidence>
<dbReference type="InterPro" id="IPR013083">
    <property type="entry name" value="Znf_RING/FYVE/PHD"/>
</dbReference>
<accession>A0A9D3PTR5</accession>
<evidence type="ECO:0000256" key="2">
    <source>
        <dbReference type="ARBA" id="ARBA00004123"/>
    </source>
</evidence>
<keyword evidence="10" id="KW-0539">Nucleus</keyword>
<evidence type="ECO:0000256" key="4">
    <source>
        <dbReference type="ARBA" id="ARBA00012483"/>
    </source>
</evidence>
<evidence type="ECO:0000313" key="15">
    <source>
        <dbReference type="EMBL" id="KAG7464925.1"/>
    </source>
</evidence>
<dbReference type="GO" id="GO:0008270">
    <property type="term" value="F:zinc ion binding"/>
    <property type="evidence" value="ECO:0007669"/>
    <property type="project" value="UniProtKB-KW"/>
</dbReference>
<evidence type="ECO:0000256" key="7">
    <source>
        <dbReference type="ARBA" id="ARBA00022771"/>
    </source>
</evidence>
<feature type="compositionally biased region" description="Low complexity" evidence="13">
    <location>
        <begin position="348"/>
        <end position="365"/>
    </location>
</feature>
<comment type="catalytic activity">
    <reaction evidence="1">
        <text>S-ubiquitinyl-[E2 ubiquitin-conjugating enzyme]-L-cysteine + [acceptor protein]-L-lysine = [E2 ubiquitin-conjugating enzyme]-L-cysteine + N(6)-ubiquitinyl-[acceptor protein]-L-lysine.</text>
        <dbReference type="EC" id="2.3.2.27"/>
    </reaction>
</comment>
<feature type="region of interest" description="Disordered" evidence="13">
    <location>
        <begin position="522"/>
        <end position="565"/>
    </location>
</feature>
<dbReference type="PROSITE" id="PS50089">
    <property type="entry name" value="ZF_RING_2"/>
    <property type="match status" value="1"/>
</dbReference>
<keyword evidence="6" id="KW-0479">Metal-binding</keyword>
<evidence type="ECO:0000259" key="14">
    <source>
        <dbReference type="PROSITE" id="PS50089"/>
    </source>
</evidence>
<dbReference type="EMBL" id="JAFDVH010000014">
    <property type="protein sequence ID" value="KAG7464925.1"/>
    <property type="molecule type" value="Genomic_DNA"/>
</dbReference>
<evidence type="ECO:0000313" key="16">
    <source>
        <dbReference type="Proteomes" id="UP001046870"/>
    </source>
</evidence>
<evidence type="ECO:0000256" key="1">
    <source>
        <dbReference type="ARBA" id="ARBA00000900"/>
    </source>
</evidence>
<feature type="compositionally biased region" description="Basic and acidic residues" evidence="13">
    <location>
        <begin position="530"/>
        <end position="540"/>
    </location>
</feature>
<feature type="compositionally biased region" description="Low complexity" evidence="13">
    <location>
        <begin position="213"/>
        <end position="227"/>
    </location>
</feature>
<organism evidence="15 16">
    <name type="scientific">Megalops atlanticus</name>
    <name type="common">Tarpon</name>
    <name type="synonym">Clupea gigantea</name>
    <dbReference type="NCBI Taxonomy" id="7932"/>
    <lineage>
        <taxon>Eukaryota</taxon>
        <taxon>Metazoa</taxon>
        <taxon>Chordata</taxon>
        <taxon>Craniata</taxon>
        <taxon>Vertebrata</taxon>
        <taxon>Euteleostomi</taxon>
        <taxon>Actinopterygii</taxon>
        <taxon>Neopterygii</taxon>
        <taxon>Teleostei</taxon>
        <taxon>Elopiformes</taxon>
        <taxon>Megalopidae</taxon>
        <taxon>Megalops</taxon>
    </lineage>
</organism>
<evidence type="ECO:0000256" key="13">
    <source>
        <dbReference type="SAM" id="MobiDB-lite"/>
    </source>
</evidence>
<keyword evidence="5" id="KW-0808">Transferase</keyword>
<dbReference type="AlphaFoldDB" id="A0A9D3PTR5"/>
<dbReference type="Gene3D" id="3.30.40.10">
    <property type="entry name" value="Zinc/RING finger domain, C3HC4 (zinc finger)"/>
    <property type="match status" value="1"/>
</dbReference>
<name>A0A9D3PTR5_MEGAT</name>
<feature type="compositionally biased region" description="Acidic residues" evidence="13">
    <location>
        <begin position="199"/>
        <end position="212"/>
    </location>
</feature>
<dbReference type="PANTHER" id="PTHR45931:SF4">
    <property type="entry name" value="E3 UBIQUITIN-PROTEIN LIGASE RLIM"/>
    <property type="match status" value="1"/>
</dbReference>
<dbReference type="SMART" id="SM00184">
    <property type="entry name" value="RING"/>
    <property type="match status" value="1"/>
</dbReference>
<dbReference type="OrthoDB" id="8062037at2759"/>
<dbReference type="Proteomes" id="UP001046870">
    <property type="component" value="Chromosome 14"/>
</dbReference>
<keyword evidence="8" id="KW-0833">Ubl conjugation pathway</keyword>
<keyword evidence="16" id="KW-1185">Reference proteome</keyword>
<proteinExistence type="inferred from homology"/>
<evidence type="ECO:0000256" key="6">
    <source>
        <dbReference type="ARBA" id="ARBA00022723"/>
    </source>
</evidence>
<feature type="region of interest" description="Disordered" evidence="13">
    <location>
        <begin position="36"/>
        <end position="58"/>
    </location>
</feature>
<protein>
    <recommendedName>
        <fullName evidence="4">RING-type E3 ubiquitin transferase</fullName>
        <ecNumber evidence="4">2.3.2.27</ecNumber>
    </recommendedName>
</protein>
<feature type="compositionally biased region" description="Polar residues" evidence="13">
    <location>
        <begin position="327"/>
        <end position="339"/>
    </location>
</feature>
<comment type="subcellular location">
    <subcellularLocation>
        <location evidence="2">Nucleus</location>
    </subcellularLocation>
</comment>
<dbReference type="Pfam" id="PF13639">
    <property type="entry name" value="zf-RING_2"/>
    <property type="match status" value="1"/>
</dbReference>
<evidence type="ECO:0000256" key="9">
    <source>
        <dbReference type="ARBA" id="ARBA00022833"/>
    </source>
</evidence>
<dbReference type="Pfam" id="PF25914">
    <property type="entry name" value="RNF6_N"/>
    <property type="match status" value="1"/>
</dbReference>
<evidence type="ECO:0000256" key="11">
    <source>
        <dbReference type="ARBA" id="ARBA00038418"/>
    </source>
</evidence>
<dbReference type="PANTHER" id="PTHR45931">
    <property type="entry name" value="SI:CH211-59O9.10"/>
    <property type="match status" value="1"/>
</dbReference>
<feature type="compositionally biased region" description="Pro residues" evidence="13">
    <location>
        <begin position="247"/>
        <end position="257"/>
    </location>
</feature>
<sequence length="666" mass="73245">MYIITKRKTTKAENNNVQQRIETVGLGLFPSTPPCFAMENSDGAKQGGSEQPDTQRRRQLDRLDREEAFYQFVNNLSEEDYRLMRDNNLLGTPGEITEEELLSRLQQIKDGPEQPNGSENRSEEIGGPESQEEGSNGDSLLDWLNTVRRTGNTTRSGHRGNQSWRAVSRTNPNSGDFRFSLEINVNRNISEQQARPEEGEQQEGEGEGEGEEPAGPVAEPETPMETAEVVEEPVVEELAVIVEPEPEPPAPQTPPLARPASPRDQAPPPPDPRAEEPPRRGQRRARSRSPEQRRTRARSERSRSPLSLDRPPPRSPEPLPEAVVEGSSRTRQHVVSRQSPAELDAQLGGAATAEPTAAPQEAEPPGGEGWSAARRPPTIMLDLQVRRVRPGEYRQRDSIASRTRSRSQTSNNTFMYESERGGFRRTFSRSERAGVRTYVSTIRIPIRRISDAGLSEATSMALQSMIRQIMTGFGELSYFMDSDSESSDSNRGPNPAPDHGEAFLNPAAAAAAASAAASAGAADGASLDGGEPRTEERGGEGRAPPTAAGREGRLGPRGPTGLEEPGSLPFLRLAHFFLLNDDEDDQPRGLTKEQIDNLSTRNFGENDALKTCSVCITEYAQGNKLRKLPCSHEYHVHCIDRWLSENSTCPICRRAVLVSSNRESVV</sequence>
<keyword evidence="9" id="KW-0862">Zinc</keyword>
<dbReference type="GO" id="GO:0016567">
    <property type="term" value="P:protein ubiquitination"/>
    <property type="evidence" value="ECO:0007669"/>
    <property type="project" value="TreeGrafter"/>
</dbReference>
<dbReference type="GO" id="GO:0005634">
    <property type="term" value="C:nucleus"/>
    <property type="evidence" value="ECO:0007669"/>
    <property type="project" value="UniProtKB-SubCell"/>
</dbReference>
<evidence type="ECO:0000256" key="12">
    <source>
        <dbReference type="PROSITE-ProRule" id="PRU00175"/>
    </source>
</evidence>
<evidence type="ECO:0000256" key="8">
    <source>
        <dbReference type="ARBA" id="ARBA00022786"/>
    </source>
</evidence>
<feature type="domain" description="RING-type" evidence="14">
    <location>
        <begin position="612"/>
        <end position="653"/>
    </location>
</feature>
<comment type="caution">
    <text evidence="15">The sequence shown here is derived from an EMBL/GenBank/DDBJ whole genome shotgun (WGS) entry which is preliminary data.</text>
</comment>
<dbReference type="EC" id="2.3.2.27" evidence="4"/>
<dbReference type="FunFam" id="3.30.40.10:FF:000054">
    <property type="entry name" value="E3 ubiquitin-protein ligase RLIM isoform X1"/>
    <property type="match status" value="1"/>
</dbReference>
<comment type="pathway">
    <text evidence="3">Protein modification; protein ubiquitination.</text>
</comment>
<dbReference type="GO" id="GO:0061630">
    <property type="term" value="F:ubiquitin protein ligase activity"/>
    <property type="evidence" value="ECO:0007669"/>
    <property type="project" value="UniProtKB-EC"/>
</dbReference>
<feature type="compositionally biased region" description="Basic and acidic residues" evidence="13">
    <location>
        <begin position="288"/>
        <end position="303"/>
    </location>
</feature>
<feature type="compositionally biased region" description="Polar residues" evidence="13">
    <location>
        <begin position="147"/>
        <end position="174"/>
    </location>
</feature>
<feature type="region of interest" description="Disordered" evidence="13">
    <location>
        <begin position="109"/>
        <end position="375"/>
    </location>
</feature>
<comment type="similarity">
    <text evidence="11">Belongs to the RNF12 family.</text>
</comment>
<dbReference type="SUPFAM" id="SSF57850">
    <property type="entry name" value="RING/U-box"/>
    <property type="match status" value="1"/>
</dbReference>
<dbReference type="InterPro" id="IPR001841">
    <property type="entry name" value="Znf_RING"/>
</dbReference>
<dbReference type="InterPro" id="IPR058896">
    <property type="entry name" value="RNF6/12_N"/>
</dbReference>
<evidence type="ECO:0000256" key="3">
    <source>
        <dbReference type="ARBA" id="ARBA00004906"/>
    </source>
</evidence>
<gene>
    <name evidence="15" type="ORF">MATL_G00170800</name>
</gene>
<keyword evidence="7 12" id="KW-0863">Zinc-finger</keyword>